<dbReference type="InterPro" id="IPR036324">
    <property type="entry name" value="Mn/Fe_SOD_N_sf"/>
</dbReference>
<dbReference type="Gene3D" id="3.30.390.30">
    <property type="match status" value="1"/>
</dbReference>
<dbReference type="Proteomes" id="UP000219522">
    <property type="component" value="Unassembled WGS sequence"/>
</dbReference>
<proteinExistence type="inferred from homology"/>
<dbReference type="InterPro" id="IPR001100">
    <property type="entry name" value="Pyr_nuc-diS_OxRdtase"/>
</dbReference>
<evidence type="ECO:0000256" key="4">
    <source>
        <dbReference type="PIRSR" id="PIRSR000350-2"/>
    </source>
</evidence>
<dbReference type="PANTHER" id="PTHR43014:SF4">
    <property type="entry name" value="PYRIDINE NUCLEOTIDE-DISULFIDE OXIDOREDUCTASE RCLA-RELATED"/>
    <property type="match status" value="1"/>
</dbReference>
<feature type="active site" description="Proton acceptor" evidence="4">
    <location>
        <position position="447"/>
    </location>
</feature>
<dbReference type="NCBIfam" id="NF004939">
    <property type="entry name" value="PRK06292.1-1"/>
    <property type="match status" value="1"/>
</dbReference>
<dbReference type="OrthoDB" id="178496at2"/>
<comment type="cofactor">
    <cofactor evidence="5">
        <name>FAD</name>
        <dbReference type="ChEBI" id="CHEBI:57692"/>
    </cofactor>
    <text evidence="5">Binds 1 FAD per subunit.</text>
</comment>
<dbReference type="EMBL" id="OCSU01000001">
    <property type="protein sequence ID" value="SOE58531.1"/>
    <property type="molecule type" value="Genomic_DNA"/>
</dbReference>
<dbReference type="InterPro" id="IPR016156">
    <property type="entry name" value="FAD/NAD-linked_Rdtase_dimer_sf"/>
</dbReference>
<evidence type="ECO:0000256" key="2">
    <source>
        <dbReference type="ARBA" id="ARBA00022630"/>
    </source>
</evidence>
<accession>A0A7Z7N1S5</accession>
<feature type="domain" description="FAD/NAD(P)-binding" evidence="8">
    <location>
        <begin position="7"/>
        <end position="321"/>
    </location>
</feature>
<dbReference type="PANTHER" id="PTHR43014">
    <property type="entry name" value="MERCURIC REDUCTASE"/>
    <property type="match status" value="1"/>
</dbReference>
<dbReference type="InterPro" id="IPR023753">
    <property type="entry name" value="FAD/NAD-binding_dom"/>
</dbReference>
<evidence type="ECO:0000259" key="7">
    <source>
        <dbReference type="Pfam" id="PF02852"/>
    </source>
</evidence>
<keyword evidence="5" id="KW-0520">NAD</keyword>
<dbReference type="SUPFAM" id="SSF51905">
    <property type="entry name" value="FAD/NAD(P)-binding domain"/>
    <property type="match status" value="1"/>
</dbReference>
<sequence>MKEIQVDVAVIGAGTAGMSAFRAARSACGRAVLIEAGEFGTTCARIGCMPSKLLLAAANGLHDAKALAPRGIEGTQALQASGAQVLDYVRRERDYFVGAILKEIDSFPADCVIRGRARFESSSAGRHVLSIDNARRIEAKSVVIATGAVPAIPDAIKVFGDRLITSDAVFDLKTLPKRAAVFGAGPIGLELGQALARLGVEVFMFGQGGRVAGLTDTPVRDALTAALSDEFFFDPDAKIEAMSLQDGVPTIRFKALDGKARTEQFDMVLVATGRAPDLKALNLAKTGIGLNDKGVPLFDESSMQCGKSSIFIAGDCDGTRPWLSDAADEGKIAGDNAARFPDVQSVKRKVPFSLVFCEPQVAIVGASYDDLDKQMTVTGSASFETQGRSRVMRQNRGLLHVYADAASGRLRGAQACGPVVEHLGHLLAWLLQLELTVDEALKLPFYHPVVEEGLRTALKDASRRFYEERSETPPALPTAAGC</sequence>
<dbReference type="RefSeq" id="WP_062632291.1">
    <property type="nucleotide sequence ID" value="NZ_FCOG02000003.1"/>
</dbReference>
<dbReference type="Gene3D" id="1.10.287.990">
    <property type="entry name" value="Fe,Mn superoxide dismutase (SOD) domain"/>
    <property type="match status" value="1"/>
</dbReference>
<gene>
    <name evidence="9" type="ORF">SAMN05446927_1609</name>
</gene>
<dbReference type="InterPro" id="IPR004099">
    <property type="entry name" value="Pyr_nucl-diS_OxRdtase_dimer"/>
</dbReference>
<name>A0A7Z7N1S5_9BURK</name>
<keyword evidence="2" id="KW-0285">Flavoprotein</keyword>
<evidence type="ECO:0000313" key="10">
    <source>
        <dbReference type="Proteomes" id="UP000219522"/>
    </source>
</evidence>
<evidence type="ECO:0000256" key="5">
    <source>
        <dbReference type="PIRSR" id="PIRSR000350-3"/>
    </source>
</evidence>
<keyword evidence="10" id="KW-1185">Reference proteome</keyword>
<dbReference type="GO" id="GO:0050660">
    <property type="term" value="F:flavin adenine dinucleotide binding"/>
    <property type="evidence" value="ECO:0007669"/>
    <property type="project" value="TreeGrafter"/>
</dbReference>
<feature type="binding site" evidence="5">
    <location>
        <position position="52"/>
    </location>
    <ligand>
        <name>FAD</name>
        <dbReference type="ChEBI" id="CHEBI:57692"/>
    </ligand>
</feature>
<dbReference type="GO" id="GO:0003955">
    <property type="term" value="F:NAD(P)H dehydrogenase (quinone) activity"/>
    <property type="evidence" value="ECO:0007669"/>
    <property type="project" value="TreeGrafter"/>
</dbReference>
<dbReference type="Gene3D" id="3.50.50.60">
    <property type="entry name" value="FAD/NAD(P)-binding domain"/>
    <property type="match status" value="3"/>
</dbReference>
<feature type="binding site" evidence="5">
    <location>
        <begin position="183"/>
        <end position="190"/>
    </location>
    <ligand>
        <name>NAD(+)</name>
        <dbReference type="ChEBI" id="CHEBI:57540"/>
    </ligand>
</feature>
<evidence type="ECO:0000256" key="3">
    <source>
        <dbReference type="ARBA" id="ARBA00022827"/>
    </source>
</evidence>
<dbReference type="AlphaFoldDB" id="A0A7Z7N1S5"/>
<protein>
    <submittedName>
        <fullName evidence="9">Dihydrolipoamide dehydrogenase</fullName>
    </submittedName>
</protein>
<evidence type="ECO:0000259" key="8">
    <source>
        <dbReference type="Pfam" id="PF07992"/>
    </source>
</evidence>
<evidence type="ECO:0000256" key="1">
    <source>
        <dbReference type="ARBA" id="ARBA00007532"/>
    </source>
</evidence>
<feature type="binding site" evidence="5">
    <location>
        <position position="315"/>
    </location>
    <ligand>
        <name>FAD</name>
        <dbReference type="ChEBI" id="CHEBI:57692"/>
    </ligand>
</feature>
<dbReference type="Pfam" id="PF07992">
    <property type="entry name" value="Pyr_redox_2"/>
    <property type="match status" value="1"/>
</dbReference>
<dbReference type="InterPro" id="IPR036188">
    <property type="entry name" value="FAD/NAD-bd_sf"/>
</dbReference>
<dbReference type="PIRSF" id="PIRSF000350">
    <property type="entry name" value="Mercury_reductase_MerA"/>
    <property type="match status" value="1"/>
</dbReference>
<feature type="domain" description="Pyridine nucleotide-disulphide oxidoreductase dimerisation" evidence="7">
    <location>
        <begin position="353"/>
        <end position="457"/>
    </location>
</feature>
<feature type="disulfide bond" description="Redox-active" evidence="6">
    <location>
        <begin position="43"/>
        <end position="48"/>
    </location>
</feature>
<feature type="binding site" evidence="5">
    <location>
        <position position="273"/>
    </location>
    <ligand>
        <name>NAD(+)</name>
        <dbReference type="ChEBI" id="CHEBI:57540"/>
    </ligand>
</feature>
<comment type="caution">
    <text evidence="9">The sequence shown here is derived from an EMBL/GenBank/DDBJ whole genome shotgun (WGS) entry which is preliminary data.</text>
</comment>
<comment type="similarity">
    <text evidence="1">Belongs to the class-I pyridine nucleotide-disulfide oxidoreductase family.</text>
</comment>
<keyword evidence="3 5" id="KW-0274">FAD</keyword>
<dbReference type="PRINTS" id="PR00368">
    <property type="entry name" value="FADPNR"/>
</dbReference>
<keyword evidence="5" id="KW-0547">Nucleotide-binding</keyword>
<organism evidence="9 10">
    <name type="scientific">Caballeronia arationis</name>
    <dbReference type="NCBI Taxonomy" id="1777142"/>
    <lineage>
        <taxon>Bacteria</taxon>
        <taxon>Pseudomonadati</taxon>
        <taxon>Pseudomonadota</taxon>
        <taxon>Betaproteobacteria</taxon>
        <taxon>Burkholderiales</taxon>
        <taxon>Burkholderiaceae</taxon>
        <taxon>Caballeronia</taxon>
    </lineage>
</organism>
<dbReference type="Pfam" id="PF02852">
    <property type="entry name" value="Pyr_redox_dim"/>
    <property type="match status" value="1"/>
</dbReference>
<evidence type="ECO:0000313" key="9">
    <source>
        <dbReference type="EMBL" id="SOE58531.1"/>
    </source>
</evidence>
<dbReference type="SUPFAM" id="SSF55424">
    <property type="entry name" value="FAD/NAD-linked reductases, dimerisation (C-terminal) domain"/>
    <property type="match status" value="1"/>
</dbReference>
<evidence type="ECO:0000256" key="6">
    <source>
        <dbReference type="PIRSR" id="PIRSR000350-4"/>
    </source>
</evidence>
<dbReference type="PRINTS" id="PR00411">
    <property type="entry name" value="PNDRDTASEI"/>
</dbReference>
<reference evidence="9 10" key="1">
    <citation type="submission" date="2017-09" db="EMBL/GenBank/DDBJ databases">
        <authorList>
            <person name="Varghese N."/>
            <person name="Submissions S."/>
        </authorList>
    </citation>
    <scope>NUCLEOTIDE SEQUENCE [LARGE SCALE GENOMIC DNA]</scope>
    <source>
        <strain evidence="9 10">OK806</strain>
    </source>
</reference>